<dbReference type="AlphaFoldDB" id="A0A6G1HI58"/>
<keyword evidence="3" id="KW-1185">Reference proteome</keyword>
<dbReference type="Proteomes" id="UP000799640">
    <property type="component" value="Unassembled WGS sequence"/>
</dbReference>
<gene>
    <name evidence="2" type="ORF">EJ06DRAFT_534864</name>
</gene>
<feature type="region of interest" description="Disordered" evidence="1">
    <location>
        <begin position="1"/>
        <end position="57"/>
    </location>
</feature>
<proteinExistence type="predicted"/>
<feature type="compositionally biased region" description="Pro residues" evidence="1">
    <location>
        <begin position="31"/>
        <end position="40"/>
    </location>
</feature>
<reference evidence="2" key="1">
    <citation type="journal article" date="2020" name="Stud. Mycol.">
        <title>101 Dothideomycetes genomes: a test case for predicting lifestyles and emergence of pathogens.</title>
        <authorList>
            <person name="Haridas S."/>
            <person name="Albert R."/>
            <person name="Binder M."/>
            <person name="Bloem J."/>
            <person name="Labutti K."/>
            <person name="Salamov A."/>
            <person name="Andreopoulos B."/>
            <person name="Baker S."/>
            <person name="Barry K."/>
            <person name="Bills G."/>
            <person name="Bluhm B."/>
            <person name="Cannon C."/>
            <person name="Castanera R."/>
            <person name="Culley D."/>
            <person name="Daum C."/>
            <person name="Ezra D."/>
            <person name="Gonzalez J."/>
            <person name="Henrissat B."/>
            <person name="Kuo A."/>
            <person name="Liang C."/>
            <person name="Lipzen A."/>
            <person name="Lutzoni F."/>
            <person name="Magnuson J."/>
            <person name="Mondo S."/>
            <person name="Nolan M."/>
            <person name="Ohm R."/>
            <person name="Pangilinan J."/>
            <person name="Park H.-J."/>
            <person name="Ramirez L."/>
            <person name="Alfaro M."/>
            <person name="Sun H."/>
            <person name="Tritt A."/>
            <person name="Yoshinaga Y."/>
            <person name="Zwiers L.-H."/>
            <person name="Turgeon B."/>
            <person name="Goodwin S."/>
            <person name="Spatafora J."/>
            <person name="Crous P."/>
            <person name="Grigoriev I."/>
        </authorList>
    </citation>
    <scope>NUCLEOTIDE SEQUENCE</scope>
    <source>
        <strain evidence="2">CBS 262.69</strain>
    </source>
</reference>
<sequence length="97" mass="10768">MPIARPRPYCGTSPTPCRPLAHPSGSTPVPKRLPPRPCPARPRATRGGTEQLPQHFQQSTDVQTVFYRSPLRPRILLVMPQRAIRAPARFPGARLLA</sequence>
<evidence type="ECO:0000313" key="3">
    <source>
        <dbReference type="Proteomes" id="UP000799640"/>
    </source>
</evidence>
<dbReference type="EMBL" id="ML996713">
    <property type="protein sequence ID" value="KAF2395591.1"/>
    <property type="molecule type" value="Genomic_DNA"/>
</dbReference>
<accession>A0A6G1HI58</accession>
<evidence type="ECO:0000256" key="1">
    <source>
        <dbReference type="SAM" id="MobiDB-lite"/>
    </source>
</evidence>
<protein>
    <submittedName>
        <fullName evidence="2">Uncharacterized protein</fullName>
    </submittedName>
</protein>
<organism evidence="2 3">
    <name type="scientific">Trichodelitschia bisporula</name>
    <dbReference type="NCBI Taxonomy" id="703511"/>
    <lineage>
        <taxon>Eukaryota</taxon>
        <taxon>Fungi</taxon>
        <taxon>Dikarya</taxon>
        <taxon>Ascomycota</taxon>
        <taxon>Pezizomycotina</taxon>
        <taxon>Dothideomycetes</taxon>
        <taxon>Dothideomycetes incertae sedis</taxon>
        <taxon>Phaeotrichales</taxon>
        <taxon>Phaeotrichaceae</taxon>
        <taxon>Trichodelitschia</taxon>
    </lineage>
</organism>
<evidence type="ECO:0000313" key="2">
    <source>
        <dbReference type="EMBL" id="KAF2395591.1"/>
    </source>
</evidence>
<name>A0A6G1HI58_9PEZI</name>